<protein>
    <submittedName>
        <fullName evidence="2">Uncharacterized protein</fullName>
    </submittedName>
</protein>
<dbReference type="AlphaFoldDB" id="A0A0F9ITR9"/>
<name>A0A0F9ITR9_9ZZZZ</name>
<feature type="compositionally biased region" description="Basic and acidic residues" evidence="1">
    <location>
        <begin position="37"/>
        <end position="54"/>
    </location>
</feature>
<sequence length="69" mass="7848">MKKRNEIQSLWDGNISPEVRKQSELFKEALNGSSSKQRNEDRSELKSRPNRDEAGELECTQDKPQVGGS</sequence>
<organism evidence="2">
    <name type="scientific">marine sediment metagenome</name>
    <dbReference type="NCBI Taxonomy" id="412755"/>
    <lineage>
        <taxon>unclassified sequences</taxon>
        <taxon>metagenomes</taxon>
        <taxon>ecological metagenomes</taxon>
    </lineage>
</organism>
<reference evidence="2" key="1">
    <citation type="journal article" date="2015" name="Nature">
        <title>Complex archaea that bridge the gap between prokaryotes and eukaryotes.</title>
        <authorList>
            <person name="Spang A."/>
            <person name="Saw J.H."/>
            <person name="Jorgensen S.L."/>
            <person name="Zaremba-Niedzwiedzka K."/>
            <person name="Martijn J."/>
            <person name="Lind A.E."/>
            <person name="van Eijk R."/>
            <person name="Schleper C."/>
            <person name="Guy L."/>
            <person name="Ettema T.J."/>
        </authorList>
    </citation>
    <scope>NUCLEOTIDE SEQUENCE</scope>
</reference>
<dbReference type="EMBL" id="LAZR01011620">
    <property type="protein sequence ID" value="KKM60749.1"/>
    <property type="molecule type" value="Genomic_DNA"/>
</dbReference>
<comment type="caution">
    <text evidence="2">The sequence shown here is derived from an EMBL/GenBank/DDBJ whole genome shotgun (WGS) entry which is preliminary data.</text>
</comment>
<proteinExistence type="predicted"/>
<feature type="compositionally biased region" description="Basic and acidic residues" evidence="1">
    <location>
        <begin position="18"/>
        <end position="27"/>
    </location>
</feature>
<feature type="region of interest" description="Disordered" evidence="1">
    <location>
        <begin position="1"/>
        <end position="69"/>
    </location>
</feature>
<accession>A0A0F9ITR9</accession>
<evidence type="ECO:0000256" key="1">
    <source>
        <dbReference type="SAM" id="MobiDB-lite"/>
    </source>
</evidence>
<evidence type="ECO:0000313" key="2">
    <source>
        <dbReference type="EMBL" id="KKM60749.1"/>
    </source>
</evidence>
<gene>
    <name evidence="2" type="ORF">LCGC14_1538790</name>
</gene>